<keyword evidence="3" id="KW-1185">Reference proteome</keyword>
<feature type="transmembrane region" description="Helical" evidence="1">
    <location>
        <begin position="243"/>
        <end position="265"/>
    </location>
</feature>
<feature type="transmembrane region" description="Helical" evidence="1">
    <location>
        <begin position="348"/>
        <end position="364"/>
    </location>
</feature>
<proteinExistence type="predicted"/>
<name>A0A7Y0ANC4_9FLAO</name>
<protein>
    <recommendedName>
        <fullName evidence="4">Glycosyltransferase RgtA/B/C/D-like domain-containing protein</fullName>
    </recommendedName>
</protein>
<organism evidence="2 3">
    <name type="scientific">Chryseobacterium antibioticum</name>
    <dbReference type="NCBI Taxonomy" id="2728847"/>
    <lineage>
        <taxon>Bacteria</taxon>
        <taxon>Pseudomonadati</taxon>
        <taxon>Bacteroidota</taxon>
        <taxon>Flavobacteriia</taxon>
        <taxon>Flavobacteriales</taxon>
        <taxon>Weeksellaceae</taxon>
        <taxon>Chryseobacterium group</taxon>
        <taxon>Chryseobacterium</taxon>
    </lineage>
</organism>
<feature type="transmembrane region" description="Helical" evidence="1">
    <location>
        <begin position="117"/>
        <end position="137"/>
    </location>
</feature>
<dbReference type="Proteomes" id="UP000544054">
    <property type="component" value="Unassembled WGS sequence"/>
</dbReference>
<evidence type="ECO:0000313" key="2">
    <source>
        <dbReference type="EMBL" id="NML70464.1"/>
    </source>
</evidence>
<keyword evidence="1" id="KW-1133">Transmembrane helix</keyword>
<feature type="transmembrane region" description="Helical" evidence="1">
    <location>
        <begin position="277"/>
        <end position="297"/>
    </location>
</feature>
<reference evidence="2 3" key="1">
    <citation type="submission" date="2020-04" db="EMBL/GenBank/DDBJ databases">
        <title>Chryseobacterium sp. RP-3-3 sp. nov., isolated from Jeju soil.</title>
        <authorList>
            <person name="Dahal R.H."/>
        </authorList>
    </citation>
    <scope>NUCLEOTIDE SEQUENCE [LARGE SCALE GENOMIC DNA]</scope>
    <source>
        <strain evidence="2 3">RP-3-3</strain>
    </source>
</reference>
<feature type="transmembrane region" description="Helical" evidence="1">
    <location>
        <begin position="157"/>
        <end position="187"/>
    </location>
</feature>
<keyword evidence="1" id="KW-0812">Transmembrane</keyword>
<feature type="transmembrane region" description="Helical" evidence="1">
    <location>
        <begin position="12"/>
        <end position="35"/>
    </location>
</feature>
<sequence length="522" mass="62437">MFNKIFKHSLQLNYNDFFIILLFLLFAVYSIFFGIEMMDSGFIISLSKKIECGFEIYRDFDYVRPPISIYFWNLLLKPFWYFHDYVFLISRVLVFIQFVIISYNILSILKLDAQSSWIYLTIITVLSINIFPLMPWHTTDGLFFLSFAIRYLYFRKFILSLFFALLAFGIKQSFLIPFLMLLVYCVVQYKKLNFRENYWYVLVIAIFFIFINIYFNALDSLYYYKSSSSGQMSNFFKTGFQHFWNAFFIKRNLLFLIVGGGIVVFLKKKNIRNFIRIYLCILLIYCFCLPPIFNLYYQLVNSNQHQYFNFDLFDNIFVISIIYCIVELRFNFFTVFLMICIWSLSISWGYNSIILGLSLLTIVYKNEVKYLFSNKITISVIIFIILSLRLTNTYGEENTFISERLSRITNTPIISGIFTTVDKNNYINESKRIVEFYKNSIFVNCLVFGSAMYDEFPNRAVWEYDVESPNLDKDIALLQRNDVVYIIDKTRKHNSFHKSTFSEEILSKKKLIKTTRYFEIYK</sequence>
<feature type="transmembrane region" description="Helical" evidence="1">
    <location>
        <begin position="85"/>
        <end position="105"/>
    </location>
</feature>
<evidence type="ECO:0000313" key="3">
    <source>
        <dbReference type="Proteomes" id="UP000544054"/>
    </source>
</evidence>
<accession>A0A7Y0ANC4</accession>
<feature type="transmembrane region" description="Helical" evidence="1">
    <location>
        <begin position="199"/>
        <end position="223"/>
    </location>
</feature>
<evidence type="ECO:0008006" key="4">
    <source>
        <dbReference type="Google" id="ProtNLM"/>
    </source>
</evidence>
<dbReference type="RefSeq" id="WP_169234987.1">
    <property type="nucleotide sequence ID" value="NZ_JABBGI010000013.1"/>
</dbReference>
<comment type="caution">
    <text evidence="2">The sequence shown here is derived from an EMBL/GenBank/DDBJ whole genome shotgun (WGS) entry which is preliminary data.</text>
</comment>
<feature type="transmembrane region" description="Helical" evidence="1">
    <location>
        <begin position="370"/>
        <end position="388"/>
    </location>
</feature>
<feature type="transmembrane region" description="Helical" evidence="1">
    <location>
        <begin position="317"/>
        <end position="341"/>
    </location>
</feature>
<dbReference type="AlphaFoldDB" id="A0A7Y0ANC4"/>
<dbReference type="EMBL" id="JABBGI010000013">
    <property type="protein sequence ID" value="NML70464.1"/>
    <property type="molecule type" value="Genomic_DNA"/>
</dbReference>
<evidence type="ECO:0000256" key="1">
    <source>
        <dbReference type="SAM" id="Phobius"/>
    </source>
</evidence>
<keyword evidence="1" id="KW-0472">Membrane</keyword>
<gene>
    <name evidence="2" type="ORF">HHL23_11705</name>
</gene>